<evidence type="ECO:0000259" key="2">
    <source>
        <dbReference type="PROSITE" id="PS50104"/>
    </source>
</evidence>
<dbReference type="Pfam" id="PF01582">
    <property type="entry name" value="TIR"/>
    <property type="match status" value="1"/>
</dbReference>
<sequence>MSSTISESSKSWPRKGSLRTTVVTDSCFIDEKKSHHQYETPPGCCLQRITRFILHDEDICCLMALSALPRGCKHHVFPSFHGPDVRRGFLSYLLKEFKEKAIDVFIDNDIERSKLIGPELTEAIRGSLIAVVLISKNYASSTWCLNELVEIMKCRDDYNQTVMVIFYEVDPSDVKKQKGDFGAVFDRTCAEKSTEEVERWRKALHIVAQIAGYHTSNL</sequence>
<dbReference type="PANTHER" id="PTHR32009:SF127">
    <property type="entry name" value="TIR DOMAIN-CONTAINING PROTEIN"/>
    <property type="match status" value="1"/>
</dbReference>
<keyword evidence="4" id="KW-1185">Reference proteome</keyword>
<reference evidence="3 4" key="1">
    <citation type="submission" date="2020-02" db="EMBL/GenBank/DDBJ databases">
        <authorList>
            <person name="Ma Q."/>
            <person name="Huang Y."/>
            <person name="Song X."/>
            <person name="Pei D."/>
        </authorList>
    </citation>
    <scope>NUCLEOTIDE SEQUENCE [LARGE SCALE GENOMIC DNA]</scope>
    <source>
        <strain evidence="3">Sxm20200214</strain>
        <tissue evidence="3">Leaf</tissue>
    </source>
</reference>
<dbReference type="PROSITE" id="PS50104">
    <property type="entry name" value="TIR"/>
    <property type="match status" value="1"/>
</dbReference>
<dbReference type="InterPro" id="IPR035897">
    <property type="entry name" value="Toll_tir_struct_dom_sf"/>
</dbReference>
<gene>
    <name evidence="3" type="ORF">Bca52824_067427</name>
</gene>
<dbReference type="SMART" id="SM00255">
    <property type="entry name" value="TIR"/>
    <property type="match status" value="1"/>
</dbReference>
<dbReference type="AlphaFoldDB" id="A0A8X7QMG7"/>
<evidence type="ECO:0000313" key="4">
    <source>
        <dbReference type="Proteomes" id="UP000886595"/>
    </source>
</evidence>
<accession>A0A8X7QMG7</accession>
<organism evidence="3 4">
    <name type="scientific">Brassica carinata</name>
    <name type="common">Ethiopian mustard</name>
    <name type="synonym">Abyssinian cabbage</name>
    <dbReference type="NCBI Taxonomy" id="52824"/>
    <lineage>
        <taxon>Eukaryota</taxon>
        <taxon>Viridiplantae</taxon>
        <taxon>Streptophyta</taxon>
        <taxon>Embryophyta</taxon>
        <taxon>Tracheophyta</taxon>
        <taxon>Spermatophyta</taxon>
        <taxon>Magnoliopsida</taxon>
        <taxon>eudicotyledons</taxon>
        <taxon>Gunneridae</taxon>
        <taxon>Pentapetalae</taxon>
        <taxon>rosids</taxon>
        <taxon>malvids</taxon>
        <taxon>Brassicales</taxon>
        <taxon>Brassicaceae</taxon>
        <taxon>Brassiceae</taxon>
        <taxon>Brassica</taxon>
    </lineage>
</organism>
<evidence type="ECO:0000313" key="3">
    <source>
        <dbReference type="EMBL" id="KAG2272872.1"/>
    </source>
</evidence>
<dbReference type="GO" id="GO:0007165">
    <property type="term" value="P:signal transduction"/>
    <property type="evidence" value="ECO:0007669"/>
    <property type="project" value="InterPro"/>
</dbReference>
<dbReference type="InterPro" id="IPR000157">
    <property type="entry name" value="TIR_dom"/>
</dbReference>
<dbReference type="Gene3D" id="3.40.50.10140">
    <property type="entry name" value="Toll/interleukin-1 receptor homology (TIR) domain"/>
    <property type="match status" value="1"/>
</dbReference>
<proteinExistence type="predicted"/>
<dbReference type="EMBL" id="JAAMPC010000013">
    <property type="protein sequence ID" value="KAG2272872.1"/>
    <property type="molecule type" value="Genomic_DNA"/>
</dbReference>
<evidence type="ECO:0000256" key="1">
    <source>
        <dbReference type="ARBA" id="ARBA00023027"/>
    </source>
</evidence>
<dbReference type="Proteomes" id="UP000886595">
    <property type="component" value="Unassembled WGS sequence"/>
</dbReference>
<comment type="caution">
    <text evidence="3">The sequence shown here is derived from an EMBL/GenBank/DDBJ whole genome shotgun (WGS) entry which is preliminary data.</text>
</comment>
<dbReference type="FunFam" id="3.40.50.10140:FF:000007">
    <property type="entry name" value="Disease resistance protein (TIR-NBS-LRR class)"/>
    <property type="match status" value="1"/>
</dbReference>
<keyword evidence="1" id="KW-0520">NAD</keyword>
<name>A0A8X7QMG7_BRACI</name>
<dbReference type="SUPFAM" id="SSF52200">
    <property type="entry name" value="Toll/Interleukin receptor TIR domain"/>
    <property type="match status" value="1"/>
</dbReference>
<dbReference type="PANTHER" id="PTHR32009">
    <property type="entry name" value="TMV RESISTANCE PROTEIN N-LIKE"/>
    <property type="match status" value="1"/>
</dbReference>
<protein>
    <recommendedName>
        <fullName evidence="2">TIR domain-containing protein</fullName>
    </recommendedName>
</protein>
<dbReference type="OrthoDB" id="1905256at2759"/>
<feature type="domain" description="TIR" evidence="2">
    <location>
        <begin position="72"/>
        <end position="218"/>
    </location>
</feature>